<proteinExistence type="inferred from homology"/>
<keyword evidence="2" id="KW-0732">Signal</keyword>
<evidence type="ECO:0000256" key="3">
    <source>
        <dbReference type="SAM" id="Phobius"/>
    </source>
</evidence>
<dbReference type="PANTHER" id="PTHR35936">
    <property type="entry name" value="MEMBRANE-BOUND LYTIC MUREIN TRANSGLYCOSYLASE F"/>
    <property type="match status" value="1"/>
</dbReference>
<protein>
    <recommendedName>
        <fullName evidence="4">Solute-binding protein family 3/N-terminal domain-containing protein</fullName>
    </recommendedName>
</protein>
<keyword evidence="6" id="KW-1185">Reference proteome</keyword>
<keyword evidence="3" id="KW-0472">Membrane</keyword>
<dbReference type="InterPro" id="IPR001638">
    <property type="entry name" value="Solute-binding_3/MltF_N"/>
</dbReference>
<keyword evidence="3" id="KW-1133">Transmembrane helix</keyword>
<organism evidence="5 6">
    <name type="scientific">Zooshikella ganghwensis</name>
    <dbReference type="NCBI Taxonomy" id="202772"/>
    <lineage>
        <taxon>Bacteria</taxon>
        <taxon>Pseudomonadati</taxon>
        <taxon>Pseudomonadota</taxon>
        <taxon>Gammaproteobacteria</taxon>
        <taxon>Oceanospirillales</taxon>
        <taxon>Zooshikellaceae</taxon>
        <taxon>Zooshikella</taxon>
    </lineage>
</organism>
<comment type="similarity">
    <text evidence="1">Belongs to the bacterial solute-binding protein 3 family.</text>
</comment>
<name>A0A4P9VHX3_9GAMM</name>
<reference evidence="5 6" key="1">
    <citation type="submission" date="2017-04" db="EMBL/GenBank/DDBJ databases">
        <title>Draft genome sequence of Zooshikella ganghwensis VG4 isolated from Red Sea sediments.</title>
        <authorList>
            <person name="Rehman Z."/>
            <person name="Alam I."/>
            <person name="Kamau A."/>
            <person name="Bajic V."/>
            <person name="Leiknes T."/>
        </authorList>
    </citation>
    <scope>NUCLEOTIDE SEQUENCE [LARGE SCALE GENOMIC DNA]</scope>
    <source>
        <strain evidence="5 6">VG4</strain>
    </source>
</reference>
<gene>
    <name evidence="5" type="ORF">B9G39_04255</name>
</gene>
<evidence type="ECO:0000256" key="1">
    <source>
        <dbReference type="ARBA" id="ARBA00010333"/>
    </source>
</evidence>
<comment type="caution">
    <text evidence="5">The sequence shown here is derived from an EMBL/GenBank/DDBJ whole genome shotgun (WGS) entry which is preliminary data.</text>
</comment>
<dbReference type="SUPFAM" id="SSF53850">
    <property type="entry name" value="Periplasmic binding protein-like II"/>
    <property type="match status" value="1"/>
</dbReference>
<evidence type="ECO:0000313" key="5">
    <source>
        <dbReference type="EMBL" id="RDH42723.1"/>
    </source>
</evidence>
<evidence type="ECO:0000313" key="6">
    <source>
        <dbReference type="Proteomes" id="UP000257039"/>
    </source>
</evidence>
<dbReference type="Gene3D" id="3.40.190.10">
    <property type="entry name" value="Periplasmic binding protein-like II"/>
    <property type="match status" value="2"/>
</dbReference>
<dbReference type="AlphaFoldDB" id="A0A4P9VHX3"/>
<keyword evidence="3" id="KW-0812">Transmembrane</keyword>
<evidence type="ECO:0000259" key="4">
    <source>
        <dbReference type="Pfam" id="PF00497"/>
    </source>
</evidence>
<sequence>MASVEIEARVKSERRLRYISLVVLYFAICIPIKGATDTIVLATGSWCPYICPETFSEAGLNDEPGFVVEIVREILNEHGHQIKLAIVPWSRAIRGASNGSYDGLLGTVPATVPEMIFPERGQSFYHMCFFTRVDSTWKYEGVKSLTSVRLGVVQDYDYDNGGELDQYIQHEINGYWVIPISGEDKDALKTNVRRIEQGRVDVIIDGREVIDYYFKDKEKTVREAGCISRDEMYVAFSPMNERAQEYAEIMSKGMVRLRTSGKLEKILAKYGVKDWQ</sequence>
<dbReference type="PANTHER" id="PTHR35936:SF25">
    <property type="entry name" value="ABC TRANSPORTER SUBSTRATE-BINDING PROTEIN"/>
    <property type="match status" value="1"/>
</dbReference>
<feature type="domain" description="Solute-binding protein family 3/N-terminal" evidence="4">
    <location>
        <begin position="65"/>
        <end position="271"/>
    </location>
</feature>
<dbReference type="RefSeq" id="WP_094786181.1">
    <property type="nucleotide sequence ID" value="NZ_NDXW01000001.1"/>
</dbReference>
<feature type="transmembrane region" description="Helical" evidence="3">
    <location>
        <begin position="21"/>
        <end position="46"/>
    </location>
</feature>
<dbReference type="EMBL" id="NDXW01000001">
    <property type="protein sequence ID" value="RDH42723.1"/>
    <property type="molecule type" value="Genomic_DNA"/>
</dbReference>
<dbReference type="Pfam" id="PF00497">
    <property type="entry name" value="SBP_bac_3"/>
    <property type="match status" value="1"/>
</dbReference>
<dbReference type="Proteomes" id="UP000257039">
    <property type="component" value="Unassembled WGS sequence"/>
</dbReference>
<evidence type="ECO:0000256" key="2">
    <source>
        <dbReference type="ARBA" id="ARBA00022729"/>
    </source>
</evidence>
<accession>A0A4P9VHX3</accession>